<dbReference type="SUPFAM" id="SSF54593">
    <property type="entry name" value="Glyoxalase/Bleomycin resistance protein/Dihydroxybiphenyl dioxygenase"/>
    <property type="match status" value="1"/>
</dbReference>
<dbReference type="InterPro" id="IPR004360">
    <property type="entry name" value="Glyas_Fos-R_dOase_dom"/>
</dbReference>
<proteinExistence type="predicted"/>
<evidence type="ECO:0000313" key="2">
    <source>
        <dbReference type="EMBL" id="GAA2001957.1"/>
    </source>
</evidence>
<dbReference type="RefSeq" id="WP_344307207.1">
    <property type="nucleotide sequence ID" value="NZ_BAAANO010000008.1"/>
</dbReference>
<name>A0ABN2T8T4_9MICO</name>
<dbReference type="InterPro" id="IPR029068">
    <property type="entry name" value="Glyas_Bleomycin-R_OHBP_Dase"/>
</dbReference>
<reference evidence="2 3" key="1">
    <citation type="journal article" date="2019" name="Int. J. Syst. Evol. Microbiol.">
        <title>The Global Catalogue of Microorganisms (GCM) 10K type strain sequencing project: providing services to taxonomists for standard genome sequencing and annotation.</title>
        <authorList>
            <consortium name="The Broad Institute Genomics Platform"/>
            <consortium name="The Broad Institute Genome Sequencing Center for Infectious Disease"/>
            <person name="Wu L."/>
            <person name="Ma J."/>
        </authorList>
    </citation>
    <scope>NUCLEOTIDE SEQUENCE [LARGE SCALE GENOMIC DNA]</scope>
    <source>
        <strain evidence="2 3">JCM 14546</strain>
    </source>
</reference>
<sequence length="130" mass="13674">MSTFFVSLPTADRARTHVFYSRGMGFETPGVPAEDGVPEPLVVAVDGQPVVMFIPTGGFGWVTGGRETAGPDTHEVLLSLAVRDAELVDVYMVRAANAGGTVVTPAGPQPWGYSGTFADPDGHLWQVTAL</sequence>
<dbReference type="PANTHER" id="PTHR36503:SF2">
    <property type="entry name" value="BLR2408 PROTEIN"/>
    <property type="match status" value="1"/>
</dbReference>
<dbReference type="Pfam" id="PF00903">
    <property type="entry name" value="Glyoxalase"/>
    <property type="match status" value="1"/>
</dbReference>
<keyword evidence="3" id="KW-1185">Reference proteome</keyword>
<evidence type="ECO:0000259" key="1">
    <source>
        <dbReference type="Pfam" id="PF00903"/>
    </source>
</evidence>
<accession>A0ABN2T8T4</accession>
<dbReference type="Gene3D" id="3.10.180.10">
    <property type="entry name" value="2,3-Dihydroxybiphenyl 1,2-Dioxygenase, domain 1"/>
    <property type="match status" value="1"/>
</dbReference>
<evidence type="ECO:0000313" key="3">
    <source>
        <dbReference type="Proteomes" id="UP001500755"/>
    </source>
</evidence>
<dbReference type="Proteomes" id="UP001500755">
    <property type="component" value="Unassembled WGS sequence"/>
</dbReference>
<dbReference type="EMBL" id="BAAANO010000008">
    <property type="protein sequence ID" value="GAA2001957.1"/>
    <property type="molecule type" value="Genomic_DNA"/>
</dbReference>
<dbReference type="PANTHER" id="PTHR36503">
    <property type="entry name" value="BLR2520 PROTEIN"/>
    <property type="match status" value="1"/>
</dbReference>
<feature type="domain" description="Glyoxalase/fosfomycin resistance/dioxygenase" evidence="1">
    <location>
        <begin position="6"/>
        <end position="127"/>
    </location>
</feature>
<organism evidence="2 3">
    <name type="scientific">Brevibacterium samyangense</name>
    <dbReference type="NCBI Taxonomy" id="366888"/>
    <lineage>
        <taxon>Bacteria</taxon>
        <taxon>Bacillati</taxon>
        <taxon>Actinomycetota</taxon>
        <taxon>Actinomycetes</taxon>
        <taxon>Micrococcales</taxon>
        <taxon>Brevibacteriaceae</taxon>
        <taxon>Brevibacterium</taxon>
    </lineage>
</organism>
<comment type="caution">
    <text evidence="2">The sequence shown here is derived from an EMBL/GenBank/DDBJ whole genome shotgun (WGS) entry which is preliminary data.</text>
</comment>
<protein>
    <submittedName>
        <fullName evidence="2">VOC family protein</fullName>
    </submittedName>
</protein>
<gene>
    <name evidence="2" type="ORF">GCM10009755_08090</name>
</gene>